<evidence type="ECO:0000313" key="8">
    <source>
        <dbReference type="Proteomes" id="UP000233837"/>
    </source>
</evidence>
<dbReference type="PANTHER" id="PTHR31499">
    <property type="entry name" value="MYB FAMILY TRANSCRIPTION FACTOR PHL11"/>
    <property type="match status" value="1"/>
</dbReference>
<keyword evidence="3" id="KW-0804">Transcription</keyword>
<dbReference type="OrthoDB" id="551907at2759"/>
<evidence type="ECO:0000256" key="5">
    <source>
        <dbReference type="SAM" id="MobiDB-lite"/>
    </source>
</evidence>
<dbReference type="SUPFAM" id="SSF46689">
    <property type="entry name" value="Homeodomain-like"/>
    <property type="match status" value="1"/>
</dbReference>
<accession>A0A2I0VSS5</accession>
<evidence type="ECO:0000256" key="4">
    <source>
        <dbReference type="ARBA" id="ARBA00023242"/>
    </source>
</evidence>
<dbReference type="Pfam" id="PF00249">
    <property type="entry name" value="Myb_DNA-binding"/>
    <property type="match status" value="1"/>
</dbReference>
<dbReference type="PANTHER" id="PTHR31499:SF2">
    <property type="entry name" value="MYB-RELATED PROTEIN 2"/>
    <property type="match status" value="1"/>
</dbReference>
<reference evidence="7 8" key="1">
    <citation type="journal article" date="2016" name="Sci. Rep.">
        <title>The Dendrobium catenatum Lindl. genome sequence provides insights into polysaccharide synthase, floral development and adaptive evolution.</title>
        <authorList>
            <person name="Zhang G.Q."/>
            <person name="Xu Q."/>
            <person name="Bian C."/>
            <person name="Tsai W.C."/>
            <person name="Yeh C.M."/>
            <person name="Liu K.W."/>
            <person name="Yoshida K."/>
            <person name="Zhang L.S."/>
            <person name="Chang S.B."/>
            <person name="Chen F."/>
            <person name="Shi Y."/>
            <person name="Su Y.Y."/>
            <person name="Zhang Y.Q."/>
            <person name="Chen L.J."/>
            <person name="Yin Y."/>
            <person name="Lin M."/>
            <person name="Huang H."/>
            <person name="Deng H."/>
            <person name="Wang Z.W."/>
            <person name="Zhu S.L."/>
            <person name="Zhao X."/>
            <person name="Deng C."/>
            <person name="Niu S.C."/>
            <person name="Huang J."/>
            <person name="Wang M."/>
            <person name="Liu G.H."/>
            <person name="Yang H.J."/>
            <person name="Xiao X.J."/>
            <person name="Hsiao Y.Y."/>
            <person name="Wu W.L."/>
            <person name="Chen Y.Y."/>
            <person name="Mitsuda N."/>
            <person name="Ohme-Takagi M."/>
            <person name="Luo Y.B."/>
            <person name="Van de Peer Y."/>
            <person name="Liu Z.J."/>
        </authorList>
    </citation>
    <scope>NUCLEOTIDE SEQUENCE [LARGE SCALE GENOMIC DNA]</scope>
    <source>
        <tissue evidence="7">The whole plant</tissue>
    </source>
</reference>
<dbReference type="InterPro" id="IPR001005">
    <property type="entry name" value="SANT/Myb"/>
</dbReference>
<name>A0A2I0VSS5_9ASPA</name>
<keyword evidence="2" id="KW-0238">DNA-binding</keyword>
<dbReference type="Pfam" id="PF14379">
    <property type="entry name" value="Myb_CC_LHEQLE"/>
    <property type="match status" value="1"/>
</dbReference>
<dbReference type="NCBIfam" id="TIGR01557">
    <property type="entry name" value="myb_SHAQKYF"/>
    <property type="match status" value="1"/>
</dbReference>
<dbReference type="AlphaFoldDB" id="A0A2I0VSS5"/>
<protein>
    <submittedName>
        <fullName evidence="7">Myb family transcription factor APL</fullName>
    </submittedName>
</protein>
<keyword evidence="8" id="KW-1185">Reference proteome</keyword>
<dbReference type="Proteomes" id="UP000233837">
    <property type="component" value="Unassembled WGS sequence"/>
</dbReference>
<gene>
    <name evidence="7" type="primary">APL</name>
    <name evidence="7" type="ORF">MA16_Dca018159</name>
</gene>
<evidence type="ECO:0000259" key="6">
    <source>
        <dbReference type="PROSITE" id="PS51294"/>
    </source>
</evidence>
<feature type="region of interest" description="Disordered" evidence="5">
    <location>
        <begin position="330"/>
        <end position="357"/>
    </location>
</feature>
<dbReference type="STRING" id="906689.A0A2I0VSS5"/>
<reference evidence="7 8" key="2">
    <citation type="journal article" date="2017" name="Nature">
        <title>The Apostasia genome and the evolution of orchids.</title>
        <authorList>
            <person name="Zhang G.Q."/>
            <person name="Liu K.W."/>
            <person name="Li Z."/>
            <person name="Lohaus R."/>
            <person name="Hsiao Y.Y."/>
            <person name="Niu S.C."/>
            <person name="Wang J.Y."/>
            <person name="Lin Y.C."/>
            <person name="Xu Q."/>
            <person name="Chen L.J."/>
            <person name="Yoshida K."/>
            <person name="Fujiwara S."/>
            <person name="Wang Z.W."/>
            <person name="Zhang Y.Q."/>
            <person name="Mitsuda N."/>
            <person name="Wang M."/>
            <person name="Liu G.H."/>
            <person name="Pecoraro L."/>
            <person name="Huang H.X."/>
            <person name="Xiao X.J."/>
            <person name="Lin M."/>
            <person name="Wu X.Y."/>
            <person name="Wu W.L."/>
            <person name="Chen Y.Y."/>
            <person name="Chang S.B."/>
            <person name="Sakamoto S."/>
            <person name="Ohme-Takagi M."/>
            <person name="Yagi M."/>
            <person name="Zeng S.J."/>
            <person name="Shen C.Y."/>
            <person name="Yeh C.M."/>
            <person name="Luo Y.B."/>
            <person name="Tsai W.C."/>
            <person name="Van de Peer Y."/>
            <person name="Liu Z.J."/>
        </authorList>
    </citation>
    <scope>NUCLEOTIDE SEQUENCE [LARGE SCALE GENOMIC DNA]</scope>
    <source>
        <tissue evidence="7">The whole plant</tissue>
    </source>
</reference>
<dbReference type="InterPro" id="IPR017930">
    <property type="entry name" value="Myb_dom"/>
</dbReference>
<sequence>MYHHLDHNNSKLISSRKSFPLERNLFLQTGNGPGDAGLTLSTDVKPRLKWTPELHERFVEAVNQLGGPETATPKTVLRLMGIPGLTLYHLKSHLQKYRLSKNLQAQTNGGTENYVEIPTSALNRTSSEGSGSFVHNINVGPFSKKTMQINQALQKQMEVQRRIDDQFEVMMMQRHLQRQIEAQGRYLQSVLEKAQETLGKENLGSAGLETARIQPKILNECFTSAFPGLEETDGSHNLQGNAAQITYCSMESCLTTSERSKKDQQMHNTNMVMGAYHGNLSLGAQEMQEGARLAQIQSGLCADLTSHRLFSQSRENDSTHCTLPVSRSSSILSMSKKNKKDTTEGSNISEAHRRQRDEHNSYLEQAGYKGNEIQQISLRNSTLFELPSATTQLDLNTCDKYSASKNSNKFDLNDFS</sequence>
<organism evidence="7 8">
    <name type="scientific">Dendrobium catenatum</name>
    <dbReference type="NCBI Taxonomy" id="906689"/>
    <lineage>
        <taxon>Eukaryota</taxon>
        <taxon>Viridiplantae</taxon>
        <taxon>Streptophyta</taxon>
        <taxon>Embryophyta</taxon>
        <taxon>Tracheophyta</taxon>
        <taxon>Spermatophyta</taxon>
        <taxon>Magnoliopsida</taxon>
        <taxon>Liliopsida</taxon>
        <taxon>Asparagales</taxon>
        <taxon>Orchidaceae</taxon>
        <taxon>Epidendroideae</taxon>
        <taxon>Malaxideae</taxon>
        <taxon>Dendrobiinae</taxon>
        <taxon>Dendrobium</taxon>
    </lineage>
</organism>
<dbReference type="GO" id="GO:0003677">
    <property type="term" value="F:DNA binding"/>
    <property type="evidence" value="ECO:0007669"/>
    <property type="project" value="UniProtKB-KW"/>
</dbReference>
<dbReference type="GO" id="GO:0003700">
    <property type="term" value="F:DNA-binding transcription factor activity"/>
    <property type="evidence" value="ECO:0007669"/>
    <property type="project" value="InterPro"/>
</dbReference>
<dbReference type="InterPro" id="IPR046955">
    <property type="entry name" value="PHR1-like"/>
</dbReference>
<evidence type="ECO:0000256" key="3">
    <source>
        <dbReference type="ARBA" id="ARBA00023163"/>
    </source>
</evidence>
<dbReference type="PROSITE" id="PS51294">
    <property type="entry name" value="HTH_MYB"/>
    <property type="match status" value="1"/>
</dbReference>
<dbReference type="Gene3D" id="1.10.10.60">
    <property type="entry name" value="Homeodomain-like"/>
    <property type="match status" value="1"/>
</dbReference>
<dbReference type="InterPro" id="IPR025756">
    <property type="entry name" value="Myb_CC_LHEQLE"/>
</dbReference>
<evidence type="ECO:0000256" key="2">
    <source>
        <dbReference type="ARBA" id="ARBA00023125"/>
    </source>
</evidence>
<evidence type="ECO:0000256" key="1">
    <source>
        <dbReference type="ARBA" id="ARBA00023015"/>
    </source>
</evidence>
<keyword evidence="4" id="KW-0539">Nucleus</keyword>
<dbReference type="FunFam" id="1.10.10.60:FF:000002">
    <property type="entry name" value="Myb family transcription factor"/>
    <property type="match status" value="1"/>
</dbReference>
<dbReference type="EMBL" id="KZ503269">
    <property type="protein sequence ID" value="PKU66457.1"/>
    <property type="molecule type" value="Genomic_DNA"/>
</dbReference>
<feature type="domain" description="HTH myb-type" evidence="6">
    <location>
        <begin position="42"/>
        <end position="102"/>
    </location>
</feature>
<proteinExistence type="predicted"/>
<dbReference type="InterPro" id="IPR009057">
    <property type="entry name" value="Homeodomain-like_sf"/>
</dbReference>
<dbReference type="InterPro" id="IPR006447">
    <property type="entry name" value="Myb_dom_plants"/>
</dbReference>
<evidence type="ECO:0000313" key="7">
    <source>
        <dbReference type="EMBL" id="PKU66457.1"/>
    </source>
</evidence>
<keyword evidence="1" id="KW-0805">Transcription regulation</keyword>